<dbReference type="EMBL" id="CP018799">
    <property type="protein sequence ID" value="ATX78956.1"/>
    <property type="molecule type" value="Genomic_DNA"/>
</dbReference>
<name>A0A2K8L3Y8_MARES</name>
<sequence length="164" mass="17382">MKTQRVESSAGFTLIEILVAFVVISVGALALGSFGLTTMSSGQTSRERLTAVHLAEQVLEHWQQDANDYAPTIAADCTMSAASAAPSYPTSDTCNPATGVGIAFTIAANTTNATGPLASNLTGMQNFTQPTGYLNTPMTKLVTVSWTRRGKSRTVYLTHLSKVY</sequence>
<evidence type="ECO:0000313" key="3">
    <source>
        <dbReference type="Proteomes" id="UP000231701"/>
    </source>
</evidence>
<reference evidence="2 3" key="1">
    <citation type="submission" date="2016-12" db="EMBL/GenBank/DDBJ databases">
        <title>Isolation and genomic insights into novel planktonic Zetaproteobacteria from stratified waters of the Chesapeake Bay.</title>
        <authorList>
            <person name="McAllister S.M."/>
            <person name="Kato S."/>
            <person name="Chan C.S."/>
            <person name="Chiu B.K."/>
            <person name="Field E.K."/>
        </authorList>
    </citation>
    <scope>NUCLEOTIDE SEQUENCE [LARGE SCALE GENOMIC DNA]</scope>
    <source>
        <strain evidence="2 3">CP-5</strain>
    </source>
</reference>
<dbReference type="Proteomes" id="UP000231701">
    <property type="component" value="Chromosome"/>
</dbReference>
<dbReference type="SUPFAM" id="SSF54523">
    <property type="entry name" value="Pili subunits"/>
    <property type="match status" value="1"/>
</dbReference>
<dbReference type="PROSITE" id="PS00409">
    <property type="entry name" value="PROKAR_NTER_METHYL"/>
    <property type="match status" value="1"/>
</dbReference>
<dbReference type="KEGG" id="maes:Ga0123461_0519"/>
<dbReference type="InterPro" id="IPR012902">
    <property type="entry name" value="N_methyl_site"/>
</dbReference>
<protein>
    <submittedName>
        <fullName evidence="2">Prepilin-type N-terminal cleavage/methylation domain-containing protein</fullName>
    </submittedName>
</protein>
<gene>
    <name evidence="2" type="ORF">Ga0123461_0519</name>
</gene>
<keyword evidence="1" id="KW-0472">Membrane</keyword>
<evidence type="ECO:0000256" key="1">
    <source>
        <dbReference type="SAM" id="Phobius"/>
    </source>
</evidence>
<dbReference type="InterPro" id="IPR045584">
    <property type="entry name" value="Pilin-like"/>
</dbReference>
<keyword evidence="3" id="KW-1185">Reference proteome</keyword>
<dbReference type="NCBIfam" id="TIGR02532">
    <property type="entry name" value="IV_pilin_GFxxxE"/>
    <property type="match status" value="1"/>
</dbReference>
<keyword evidence="1" id="KW-1133">Transmembrane helix</keyword>
<dbReference type="Pfam" id="PF07963">
    <property type="entry name" value="N_methyl"/>
    <property type="match status" value="1"/>
</dbReference>
<keyword evidence="1" id="KW-0812">Transmembrane</keyword>
<accession>A0A2K8L3Y8</accession>
<dbReference type="RefSeq" id="WP_100276905.1">
    <property type="nucleotide sequence ID" value="NZ_CP018799.1"/>
</dbReference>
<organism evidence="2 3">
    <name type="scientific">Mariprofundus aestuarium</name>
    <dbReference type="NCBI Taxonomy" id="1921086"/>
    <lineage>
        <taxon>Bacteria</taxon>
        <taxon>Pseudomonadati</taxon>
        <taxon>Pseudomonadota</taxon>
        <taxon>Candidatius Mariprofundia</taxon>
        <taxon>Mariprofundales</taxon>
        <taxon>Mariprofundaceae</taxon>
        <taxon>Mariprofundus</taxon>
    </lineage>
</organism>
<dbReference type="OrthoDB" id="5295076at2"/>
<dbReference type="AlphaFoldDB" id="A0A2K8L3Y8"/>
<proteinExistence type="predicted"/>
<evidence type="ECO:0000313" key="2">
    <source>
        <dbReference type="EMBL" id="ATX78956.1"/>
    </source>
</evidence>
<feature type="transmembrane region" description="Helical" evidence="1">
    <location>
        <begin position="12"/>
        <end position="36"/>
    </location>
</feature>